<accession>A0A5S6Q5Z5</accession>
<organism evidence="2 3">
    <name type="scientific">Trichuris muris</name>
    <name type="common">Mouse whipworm</name>
    <dbReference type="NCBI Taxonomy" id="70415"/>
    <lineage>
        <taxon>Eukaryota</taxon>
        <taxon>Metazoa</taxon>
        <taxon>Ecdysozoa</taxon>
        <taxon>Nematoda</taxon>
        <taxon>Enoplea</taxon>
        <taxon>Dorylaimia</taxon>
        <taxon>Trichinellida</taxon>
        <taxon>Trichuridae</taxon>
        <taxon>Trichuris</taxon>
    </lineage>
</organism>
<dbReference type="AlphaFoldDB" id="A0A5S6Q5Z5"/>
<name>A0A5S6Q5Z5_TRIMR</name>
<keyword evidence="2" id="KW-1185">Reference proteome</keyword>
<reference evidence="3" key="1">
    <citation type="submission" date="2019-12" db="UniProtKB">
        <authorList>
            <consortium name="WormBaseParasite"/>
        </authorList>
    </citation>
    <scope>IDENTIFICATION</scope>
</reference>
<dbReference type="WBParaSite" id="TMUE_0000002382.1">
    <property type="protein sequence ID" value="TMUE_0000002382.1"/>
    <property type="gene ID" value="WBGene00294821"/>
</dbReference>
<sequence length="71" mass="8053">MQYRNAEIAWNCIIIGFSSGRVLQSVVSTRSGAQADGNPSQETPNRRRLHTTRSQYRLISEPLYLLTVCQL</sequence>
<evidence type="ECO:0000313" key="2">
    <source>
        <dbReference type="Proteomes" id="UP000046395"/>
    </source>
</evidence>
<proteinExistence type="predicted"/>
<feature type="compositionally biased region" description="Polar residues" evidence="1">
    <location>
        <begin position="30"/>
        <end position="43"/>
    </location>
</feature>
<feature type="region of interest" description="Disordered" evidence="1">
    <location>
        <begin position="30"/>
        <end position="52"/>
    </location>
</feature>
<dbReference type="Proteomes" id="UP000046395">
    <property type="component" value="Unassembled WGS sequence"/>
</dbReference>
<evidence type="ECO:0000313" key="3">
    <source>
        <dbReference type="WBParaSite" id="TMUE_0000002382.1"/>
    </source>
</evidence>
<evidence type="ECO:0000256" key="1">
    <source>
        <dbReference type="SAM" id="MobiDB-lite"/>
    </source>
</evidence>
<protein>
    <submittedName>
        <fullName evidence="3">Uncharacterized protein</fullName>
    </submittedName>
</protein>